<dbReference type="RefSeq" id="WP_379576140.1">
    <property type="nucleotide sequence ID" value="NZ_JBHUFV010000047.1"/>
</dbReference>
<dbReference type="Proteomes" id="UP001597368">
    <property type="component" value="Unassembled WGS sequence"/>
</dbReference>
<keyword evidence="1" id="KW-0732">Signal</keyword>
<dbReference type="EMBL" id="JBHUFV010000047">
    <property type="protein sequence ID" value="MFD1936043.1"/>
    <property type="molecule type" value="Genomic_DNA"/>
</dbReference>
<keyword evidence="3" id="KW-1185">Reference proteome</keyword>
<comment type="caution">
    <text evidence="2">The sequence shown here is derived from an EMBL/GenBank/DDBJ whole genome shotgun (WGS) entry which is preliminary data.</text>
</comment>
<feature type="chain" id="PRO_5045811879" description="Secreted protein" evidence="1">
    <location>
        <begin position="21"/>
        <end position="123"/>
    </location>
</feature>
<evidence type="ECO:0000256" key="1">
    <source>
        <dbReference type="SAM" id="SignalP"/>
    </source>
</evidence>
<sequence length="123" mass="13003">MMLPAIALVAVLAAPPQVWHWGPVSATNAAGRAHGLVTLDGSVFTVSGRLTDTGKGCSWLAFRWTTDVGAHRSKTIKNCSNRALKFAFKPGTMLSMEGRVCRGTSTKPTGRCSGWDGVWAQGG</sequence>
<protein>
    <recommendedName>
        <fullName evidence="4">Secreted protein</fullName>
    </recommendedName>
</protein>
<evidence type="ECO:0000313" key="2">
    <source>
        <dbReference type="EMBL" id="MFD1936043.1"/>
    </source>
</evidence>
<evidence type="ECO:0008006" key="4">
    <source>
        <dbReference type="Google" id="ProtNLM"/>
    </source>
</evidence>
<name>A0ABW4T3M6_9ACTN</name>
<proteinExistence type="predicted"/>
<gene>
    <name evidence="2" type="ORF">ACFSKW_31695</name>
</gene>
<reference evidence="3" key="1">
    <citation type="journal article" date="2019" name="Int. J. Syst. Evol. Microbiol.">
        <title>The Global Catalogue of Microorganisms (GCM) 10K type strain sequencing project: providing services to taxonomists for standard genome sequencing and annotation.</title>
        <authorList>
            <consortium name="The Broad Institute Genomics Platform"/>
            <consortium name="The Broad Institute Genome Sequencing Center for Infectious Disease"/>
            <person name="Wu L."/>
            <person name="Ma J."/>
        </authorList>
    </citation>
    <scope>NUCLEOTIDE SEQUENCE [LARGE SCALE GENOMIC DNA]</scope>
    <source>
        <strain evidence="3">ICMP 6774ER</strain>
    </source>
</reference>
<organism evidence="2 3">
    <name type="scientific">Nonomuraea mangrovi</name>
    <dbReference type="NCBI Taxonomy" id="2316207"/>
    <lineage>
        <taxon>Bacteria</taxon>
        <taxon>Bacillati</taxon>
        <taxon>Actinomycetota</taxon>
        <taxon>Actinomycetes</taxon>
        <taxon>Streptosporangiales</taxon>
        <taxon>Streptosporangiaceae</taxon>
        <taxon>Nonomuraea</taxon>
    </lineage>
</organism>
<feature type="signal peptide" evidence="1">
    <location>
        <begin position="1"/>
        <end position="20"/>
    </location>
</feature>
<evidence type="ECO:0000313" key="3">
    <source>
        <dbReference type="Proteomes" id="UP001597368"/>
    </source>
</evidence>
<accession>A0ABW4T3M6</accession>